<dbReference type="OrthoDB" id="4567at2759"/>
<evidence type="ECO:0000256" key="6">
    <source>
        <dbReference type="SAM" id="MobiDB-lite"/>
    </source>
</evidence>
<feature type="compositionally biased region" description="Pro residues" evidence="6">
    <location>
        <begin position="112"/>
        <end position="122"/>
    </location>
</feature>
<dbReference type="GO" id="GO:0008195">
    <property type="term" value="F:phosphatidate phosphatase activity"/>
    <property type="evidence" value="ECO:0007669"/>
    <property type="project" value="UniProtKB-EC"/>
</dbReference>
<dbReference type="InParanoid" id="A0A165QXB0"/>
<evidence type="ECO:0000256" key="3">
    <source>
        <dbReference type="ARBA" id="ARBA00012638"/>
    </source>
</evidence>
<dbReference type="STRING" id="1314781.A0A165QXB0"/>
<evidence type="ECO:0000256" key="2">
    <source>
        <dbReference type="ARBA" id="ARBA00005476"/>
    </source>
</evidence>
<dbReference type="PANTHER" id="PTHR12181:SF12">
    <property type="entry name" value="PHOSPHATIDATE PHOSPHATASE"/>
    <property type="match status" value="1"/>
</dbReference>
<sequence>MYYLRGALSAASGYYKDLSAINPSTLTGAIDVIVVERPSPDGGNELACSPFHVRFGKWQVLRPSDRTVTVQLNGKPVPFNMKIGEAGEAFWVFETDDDVPEELITSPVLEPTKPPPPTPKPGPFGASDDDVEDYSQTDTGAEEKIALAKAEAAREVTGADTEEEPDYLDLDAPPAKRKPPPLDKDALARINAEASTSEPSPARYTPSSFLTHASDLGKAAIHDAKATVRPPRLDSPVAATAQETLELRGQDVRPPDVVHGHGVALDLAGYHARDVSDRTVVGVDHGRRASGSRSLGNADDLSRELQHERFANGLRAKGGAQSDSDLSPGTSRPSSPEYSRPASYSTRATSEPPDGSEGRSQPEYEWDWGAFPLKTPAVTHDGPYFFPTEPGSPETRAADEDLAFKSRRGLVQLGTLTSSPTGSFLLDMDNKKFEFELSLCGALPTDEQDMSRRFAQDAVSYQLFLDDESVVRDPALVIRWNSKYISRQDRSPLFAALASWREVALGLRRTAMVEDDPLSSSDERDPAPDRATPTQSARTTSTWSRWWRGSKTQAAVGSSQTLPVAATATKERPSLKLTASEPMVFSEAVTPPPISNSLPLSPAPPPQKRYVKTLRLTSDQLKALNLHPGLNTITFSLSTTGVVACTARIFFWENTDLVVVSDIDGTITKSDALGHVMTFMGRDWTHTGVAKLYTDICRNGYKILYLTSRAIGQAGSTRHYLKGINQDNYQLPEGPVIMSPDRLFASLHREVIVRRPEVFKMACLQDIRSLFGSHNPFYAGFGNRITDAASYLKVDIPSARIFTIEYSGEVKMELLERAGFKSSYIHMTDLVDQMFPPVHRSVSPAFTDLNYWRPPLSEFELPDLTPPSPALSARSGRSTLSRFNPALSAISLLSTRSRSFVSGQTSRATSPERNGGTLPLHMQDVQKSLEELKIERERADEEYIAQLRRKKSLDSMPGSLPNAATNGWGDIDEGDEEEGPDDEEDEEGEYDEDEDPEAQAEDAFDEDLLITGEMENVPFL</sequence>
<gene>
    <name evidence="8" type="ORF">EXIGLDRAFT_716196</name>
</gene>
<evidence type="ECO:0000313" key="9">
    <source>
        <dbReference type="Proteomes" id="UP000077266"/>
    </source>
</evidence>
<feature type="compositionally biased region" description="Acidic residues" evidence="6">
    <location>
        <begin position="160"/>
        <end position="169"/>
    </location>
</feature>
<dbReference type="Pfam" id="PF04571">
    <property type="entry name" value="Lipin_N"/>
    <property type="match status" value="1"/>
</dbReference>
<dbReference type="Proteomes" id="UP000077266">
    <property type="component" value="Unassembled WGS sequence"/>
</dbReference>
<dbReference type="InterPro" id="IPR031703">
    <property type="entry name" value="Lipin_mid"/>
</dbReference>
<protein>
    <recommendedName>
        <fullName evidence="3">phosphatidate phosphatase</fullName>
        <ecNumber evidence="3">3.1.3.4</ecNumber>
    </recommendedName>
</protein>
<keyword evidence="5" id="KW-0378">Hydrolase</keyword>
<comment type="similarity">
    <text evidence="2">Belongs to the lipin family.</text>
</comment>
<keyword evidence="9" id="KW-1185">Reference proteome</keyword>
<accession>A0A165QXB0</accession>
<dbReference type="AlphaFoldDB" id="A0A165QXB0"/>
<dbReference type="Pfam" id="PF16876">
    <property type="entry name" value="Lipin_mid"/>
    <property type="match status" value="1"/>
</dbReference>
<feature type="region of interest" description="Disordered" evidence="6">
    <location>
        <begin position="149"/>
        <end position="183"/>
    </location>
</feature>
<dbReference type="GO" id="GO:0005634">
    <property type="term" value="C:nucleus"/>
    <property type="evidence" value="ECO:0007669"/>
    <property type="project" value="TreeGrafter"/>
</dbReference>
<feature type="compositionally biased region" description="Polar residues" evidence="6">
    <location>
        <begin position="900"/>
        <end position="912"/>
    </location>
</feature>
<organism evidence="8 9">
    <name type="scientific">Exidia glandulosa HHB12029</name>
    <dbReference type="NCBI Taxonomy" id="1314781"/>
    <lineage>
        <taxon>Eukaryota</taxon>
        <taxon>Fungi</taxon>
        <taxon>Dikarya</taxon>
        <taxon>Basidiomycota</taxon>
        <taxon>Agaricomycotina</taxon>
        <taxon>Agaricomycetes</taxon>
        <taxon>Auriculariales</taxon>
        <taxon>Exidiaceae</taxon>
        <taxon>Exidia</taxon>
    </lineage>
</organism>
<dbReference type="InterPro" id="IPR036412">
    <property type="entry name" value="HAD-like_sf"/>
</dbReference>
<feature type="compositionally biased region" description="Acidic residues" evidence="6">
    <location>
        <begin position="970"/>
        <end position="1008"/>
    </location>
</feature>
<dbReference type="InterPro" id="IPR023214">
    <property type="entry name" value="HAD_sf"/>
</dbReference>
<name>A0A165QXB0_EXIGL</name>
<feature type="region of interest" description="Disordered" evidence="6">
    <location>
        <begin position="514"/>
        <end position="543"/>
    </location>
</feature>
<dbReference type="InterPro" id="IPR007651">
    <property type="entry name" value="Lipin_N"/>
</dbReference>
<feature type="region of interest" description="Disordered" evidence="6">
    <location>
        <begin position="313"/>
        <end position="363"/>
    </location>
</feature>
<dbReference type="Pfam" id="PF08235">
    <property type="entry name" value="LNS2"/>
    <property type="match status" value="1"/>
</dbReference>
<dbReference type="Gene3D" id="3.40.50.1000">
    <property type="entry name" value="HAD superfamily/HAD-like"/>
    <property type="match status" value="1"/>
</dbReference>
<feature type="region of interest" description="Disordered" evidence="6">
    <location>
        <begin position="900"/>
        <end position="923"/>
    </location>
</feature>
<dbReference type="FunFam" id="3.40.50.1000:FF:000063">
    <property type="entry name" value="Nuclear elongation and deformation protein"/>
    <property type="match status" value="1"/>
</dbReference>
<feature type="compositionally biased region" description="Polar residues" evidence="6">
    <location>
        <begin position="532"/>
        <end position="543"/>
    </location>
</feature>
<dbReference type="GO" id="GO:0009062">
    <property type="term" value="P:fatty acid catabolic process"/>
    <property type="evidence" value="ECO:0007669"/>
    <property type="project" value="TreeGrafter"/>
</dbReference>
<dbReference type="SMART" id="SM00775">
    <property type="entry name" value="LNS2"/>
    <property type="match status" value="1"/>
</dbReference>
<proteinExistence type="inferred from homology"/>
<feature type="compositionally biased region" description="Polar residues" evidence="6">
    <location>
        <begin position="321"/>
        <end position="349"/>
    </location>
</feature>
<reference evidence="8 9" key="1">
    <citation type="journal article" date="2016" name="Mol. Biol. Evol.">
        <title>Comparative Genomics of Early-Diverging Mushroom-Forming Fungi Provides Insights into the Origins of Lignocellulose Decay Capabilities.</title>
        <authorList>
            <person name="Nagy L.G."/>
            <person name="Riley R."/>
            <person name="Tritt A."/>
            <person name="Adam C."/>
            <person name="Daum C."/>
            <person name="Floudas D."/>
            <person name="Sun H."/>
            <person name="Yadav J.S."/>
            <person name="Pangilinan J."/>
            <person name="Larsson K.H."/>
            <person name="Matsuura K."/>
            <person name="Barry K."/>
            <person name="Labutti K."/>
            <person name="Kuo R."/>
            <person name="Ohm R.A."/>
            <person name="Bhattacharya S.S."/>
            <person name="Shirouzu T."/>
            <person name="Yoshinaga Y."/>
            <person name="Martin F.M."/>
            <person name="Grigoriev I.V."/>
            <person name="Hibbett D.S."/>
        </authorList>
    </citation>
    <scope>NUCLEOTIDE SEQUENCE [LARGE SCALE GENOMIC DNA]</scope>
    <source>
        <strain evidence="8 9">HHB12029</strain>
    </source>
</reference>
<dbReference type="InterPro" id="IPR031315">
    <property type="entry name" value="LNS2/PITP"/>
</dbReference>
<dbReference type="EC" id="3.1.3.4" evidence="3"/>
<dbReference type="PANTHER" id="PTHR12181">
    <property type="entry name" value="LIPIN"/>
    <property type="match status" value="1"/>
</dbReference>
<comment type="cofactor">
    <cofactor evidence="1">
        <name>Mg(2+)</name>
        <dbReference type="ChEBI" id="CHEBI:18420"/>
    </cofactor>
</comment>
<keyword evidence="4" id="KW-0597">Phosphoprotein</keyword>
<feature type="region of interest" description="Disordered" evidence="6">
    <location>
        <begin position="953"/>
        <end position="1020"/>
    </location>
</feature>
<evidence type="ECO:0000313" key="8">
    <source>
        <dbReference type="EMBL" id="KZW04195.1"/>
    </source>
</evidence>
<dbReference type="SUPFAM" id="SSF56784">
    <property type="entry name" value="HAD-like"/>
    <property type="match status" value="1"/>
</dbReference>
<dbReference type="InterPro" id="IPR026058">
    <property type="entry name" value="LIPIN"/>
</dbReference>
<feature type="region of interest" description="Disordered" evidence="6">
    <location>
        <begin position="105"/>
        <end position="137"/>
    </location>
</feature>
<evidence type="ECO:0000256" key="4">
    <source>
        <dbReference type="ARBA" id="ARBA00022553"/>
    </source>
</evidence>
<dbReference type="InterPro" id="IPR013209">
    <property type="entry name" value="LNS2"/>
</dbReference>
<feature type="domain" description="LNS2/PITP" evidence="7">
    <location>
        <begin position="658"/>
        <end position="813"/>
    </location>
</feature>
<evidence type="ECO:0000256" key="1">
    <source>
        <dbReference type="ARBA" id="ARBA00001946"/>
    </source>
</evidence>
<evidence type="ECO:0000256" key="5">
    <source>
        <dbReference type="ARBA" id="ARBA00022801"/>
    </source>
</evidence>
<dbReference type="EMBL" id="KV425882">
    <property type="protein sequence ID" value="KZW04195.1"/>
    <property type="molecule type" value="Genomic_DNA"/>
</dbReference>
<dbReference type="GO" id="GO:0019432">
    <property type="term" value="P:triglyceride biosynthetic process"/>
    <property type="evidence" value="ECO:0007669"/>
    <property type="project" value="TreeGrafter"/>
</dbReference>
<dbReference type="FunCoup" id="A0A165QXB0">
    <property type="interactions" value="349"/>
</dbReference>
<evidence type="ECO:0000259" key="7">
    <source>
        <dbReference type="SMART" id="SM00775"/>
    </source>
</evidence>